<organism evidence="2 3">
    <name type="scientific">Fictibacillus barbaricus</name>
    <dbReference type="NCBI Taxonomy" id="182136"/>
    <lineage>
        <taxon>Bacteria</taxon>
        <taxon>Bacillati</taxon>
        <taxon>Bacillota</taxon>
        <taxon>Bacilli</taxon>
        <taxon>Bacillales</taxon>
        <taxon>Fictibacillaceae</taxon>
        <taxon>Fictibacillus</taxon>
    </lineage>
</organism>
<proteinExistence type="predicted"/>
<dbReference type="Gene3D" id="3.40.1350.10">
    <property type="match status" value="1"/>
</dbReference>
<gene>
    <name evidence="2" type="ORF">J2X07_003721</name>
</gene>
<sequence length="232" mass="27280">MLVKKEPVSWRDLQKCVAEIFEDMNYQVLEDAKSFELRGGDTVDLDVWVMDKESPSKFIYIIECKYWKKKVNKEKVHALRTVVSDAGASIGYIISKSEFQEGALEAAKQTNIRLLTWDEFQMTFENQWVKKMLTRSKEKVDIITSIPDLLAKRSFDENITINVLKLIAELSNIAHGYTHEDFLYKKNPFNTYNKDGSIKQKHDNRKKFFEDYFKQLDEYIKKLEKLIGIKLT</sequence>
<evidence type="ECO:0000259" key="1">
    <source>
        <dbReference type="Pfam" id="PF04471"/>
    </source>
</evidence>
<dbReference type="InterPro" id="IPR011856">
    <property type="entry name" value="tRNA_endonuc-like_dom_sf"/>
</dbReference>
<evidence type="ECO:0000313" key="2">
    <source>
        <dbReference type="EMBL" id="MDR7074724.1"/>
    </source>
</evidence>
<dbReference type="InterPro" id="IPR011335">
    <property type="entry name" value="Restrct_endonuc-II-like"/>
</dbReference>
<dbReference type="Proteomes" id="UP001258181">
    <property type="component" value="Unassembled WGS sequence"/>
</dbReference>
<protein>
    <recommendedName>
        <fullName evidence="1">Restriction endonuclease type IV Mrr domain-containing protein</fullName>
    </recommendedName>
</protein>
<dbReference type="InterPro" id="IPR007560">
    <property type="entry name" value="Restrct_endonuc_IV_Mrr"/>
</dbReference>
<dbReference type="InterPro" id="IPR052906">
    <property type="entry name" value="Type_IV_Methyl-Rstrct_Enzyme"/>
</dbReference>
<keyword evidence="3" id="KW-1185">Reference proteome</keyword>
<dbReference type="Pfam" id="PF04471">
    <property type="entry name" value="Mrr_cat"/>
    <property type="match status" value="1"/>
</dbReference>
<reference evidence="2 3" key="1">
    <citation type="submission" date="2023-07" db="EMBL/GenBank/DDBJ databases">
        <title>Sorghum-associated microbial communities from plants grown in Nebraska, USA.</title>
        <authorList>
            <person name="Schachtman D."/>
        </authorList>
    </citation>
    <scope>NUCLEOTIDE SEQUENCE [LARGE SCALE GENOMIC DNA]</scope>
    <source>
        <strain evidence="2 3">BE211</strain>
    </source>
</reference>
<dbReference type="PANTHER" id="PTHR30015:SF7">
    <property type="entry name" value="TYPE IV METHYL-DIRECTED RESTRICTION ENZYME ECOKMRR"/>
    <property type="match status" value="1"/>
</dbReference>
<comment type="caution">
    <text evidence="2">The sequence shown here is derived from an EMBL/GenBank/DDBJ whole genome shotgun (WGS) entry which is preliminary data.</text>
</comment>
<evidence type="ECO:0000313" key="3">
    <source>
        <dbReference type="Proteomes" id="UP001258181"/>
    </source>
</evidence>
<dbReference type="EMBL" id="JAVDWA010000010">
    <property type="protein sequence ID" value="MDR7074724.1"/>
    <property type="molecule type" value="Genomic_DNA"/>
</dbReference>
<accession>A0ABU1U5G2</accession>
<dbReference type="SUPFAM" id="SSF52980">
    <property type="entry name" value="Restriction endonuclease-like"/>
    <property type="match status" value="1"/>
</dbReference>
<name>A0ABU1U5G2_9BACL</name>
<dbReference type="PANTHER" id="PTHR30015">
    <property type="entry name" value="MRR RESTRICTION SYSTEM PROTEIN"/>
    <property type="match status" value="1"/>
</dbReference>
<feature type="domain" description="Restriction endonuclease type IV Mrr" evidence="1">
    <location>
        <begin position="8"/>
        <end position="121"/>
    </location>
</feature>